<protein>
    <recommendedName>
        <fullName evidence="3">Monocarboxylate transporter</fullName>
    </recommendedName>
</protein>
<dbReference type="AlphaFoldDB" id="A0AAW2I4B7"/>
<feature type="transmembrane region" description="Helical" evidence="1">
    <location>
        <begin position="86"/>
        <end position="105"/>
    </location>
</feature>
<feature type="transmembrane region" description="Helical" evidence="1">
    <location>
        <begin position="608"/>
        <end position="628"/>
    </location>
</feature>
<comment type="caution">
    <text evidence="2">The sequence shown here is derived from an EMBL/GenBank/DDBJ whole genome shotgun (WGS) entry which is preliminary data.</text>
</comment>
<sequence length="641" mass="71184">MNDAGKRELIPPDGGWGWMVVIGVALVNFATRSVEPSFGLLFGSLLQQLEIATTGTGIIFSAYEAVISFSGILVGPLIKTYSYRKIAILGSVLTSLGFVATYSANSMAHLLLTYSIINGLGVGFSSSATFVSINHYFKRRRGQAVGIAMTGTGLGLLLMPQAIRYLTEEYDFAGSMLIIGAITLNACVGSALLQPIKWHLVEKKFDDQDPEEQAMNGDVPENARLTRLPTCPQINIDNTIAENDEEDEDMPLHNDTSFLSLASSERVSDLPRTRRVSENRPKFYIKSDRKYSLIDREWKQSDEFQPDQFNRFVQKPINKSLTEGKIDKFFAESVDNSSRSGSRMGRRRKLSELSFGLLEGKTEGNLTVSTSNIRRRKASTISNLSNLDFTGSCLHIHAIEQEITSQGKKAGNNNDEKDEGINIKAKESWIKKFIAFMDFDLLKDPIYLNILFGISIFYVAEANFKMVVPFFLADLGHTKSETAFCLSMMAASDIVARLILPPICDRLKVTRRTMFMIAALFCGASRSALAECGEWWIHMETILIISGFFRGATLINFMLVISEYCDNQMEKLPAAIGIHMVAKGLFIVAFGPLIGLIRDLTNSYPLCIHAQTVLILVCIIAWSIEYAVTRSRRSKTKDGTG</sequence>
<feature type="transmembrane region" description="Helical" evidence="1">
    <location>
        <begin position="441"/>
        <end position="460"/>
    </location>
</feature>
<dbReference type="InterPro" id="IPR050327">
    <property type="entry name" value="Proton-linked_MCT"/>
</dbReference>
<dbReference type="Gene3D" id="1.20.1250.20">
    <property type="entry name" value="MFS general substrate transporter like domains"/>
    <property type="match status" value="2"/>
</dbReference>
<feature type="transmembrane region" description="Helical" evidence="1">
    <location>
        <begin position="572"/>
        <end position="596"/>
    </location>
</feature>
<dbReference type="InterPro" id="IPR036259">
    <property type="entry name" value="MFS_trans_sf"/>
</dbReference>
<feature type="transmembrane region" description="Helical" evidence="1">
    <location>
        <begin position="111"/>
        <end position="133"/>
    </location>
</feature>
<organism evidence="2">
    <name type="scientific">Menopon gallinae</name>
    <name type="common">poultry shaft louse</name>
    <dbReference type="NCBI Taxonomy" id="328185"/>
    <lineage>
        <taxon>Eukaryota</taxon>
        <taxon>Metazoa</taxon>
        <taxon>Ecdysozoa</taxon>
        <taxon>Arthropoda</taxon>
        <taxon>Hexapoda</taxon>
        <taxon>Insecta</taxon>
        <taxon>Pterygota</taxon>
        <taxon>Neoptera</taxon>
        <taxon>Paraneoptera</taxon>
        <taxon>Psocodea</taxon>
        <taxon>Troctomorpha</taxon>
        <taxon>Phthiraptera</taxon>
        <taxon>Amblycera</taxon>
        <taxon>Menoponidae</taxon>
        <taxon>Menopon</taxon>
    </lineage>
</organism>
<name>A0AAW2I4B7_9NEOP</name>
<feature type="transmembrane region" description="Helical" evidence="1">
    <location>
        <begin position="15"/>
        <end position="31"/>
    </location>
</feature>
<dbReference type="Pfam" id="PF07690">
    <property type="entry name" value="MFS_1"/>
    <property type="match status" value="2"/>
</dbReference>
<feature type="transmembrane region" description="Helical" evidence="1">
    <location>
        <begin position="480"/>
        <end position="500"/>
    </location>
</feature>
<gene>
    <name evidence="2" type="ORF">PYX00_004205</name>
</gene>
<dbReference type="SUPFAM" id="SSF103473">
    <property type="entry name" value="MFS general substrate transporter"/>
    <property type="match status" value="1"/>
</dbReference>
<keyword evidence="1" id="KW-0472">Membrane</keyword>
<dbReference type="EMBL" id="JARGDH010000002">
    <property type="protein sequence ID" value="KAL0276688.1"/>
    <property type="molecule type" value="Genomic_DNA"/>
</dbReference>
<feature type="transmembrane region" description="Helical" evidence="1">
    <location>
        <begin position="535"/>
        <end position="560"/>
    </location>
</feature>
<keyword evidence="1" id="KW-0812">Transmembrane</keyword>
<feature type="transmembrane region" description="Helical" evidence="1">
    <location>
        <begin position="512"/>
        <end position="529"/>
    </location>
</feature>
<keyword evidence="1" id="KW-1133">Transmembrane helix</keyword>
<feature type="transmembrane region" description="Helical" evidence="1">
    <location>
        <begin position="145"/>
        <end position="166"/>
    </location>
</feature>
<accession>A0AAW2I4B7</accession>
<dbReference type="PANTHER" id="PTHR11360">
    <property type="entry name" value="MONOCARBOXYLATE TRANSPORTER"/>
    <property type="match status" value="1"/>
</dbReference>
<feature type="transmembrane region" description="Helical" evidence="1">
    <location>
        <begin position="51"/>
        <end position="74"/>
    </location>
</feature>
<dbReference type="InterPro" id="IPR011701">
    <property type="entry name" value="MFS"/>
</dbReference>
<feature type="transmembrane region" description="Helical" evidence="1">
    <location>
        <begin position="172"/>
        <end position="193"/>
    </location>
</feature>
<reference evidence="2" key="1">
    <citation type="journal article" date="2024" name="Gigascience">
        <title>Chromosome-level genome of the poultry shaft louse Menopon gallinae provides insight into the host-switching and adaptive evolution of parasitic lice.</title>
        <authorList>
            <person name="Xu Y."/>
            <person name="Ma L."/>
            <person name="Liu S."/>
            <person name="Liang Y."/>
            <person name="Liu Q."/>
            <person name="He Z."/>
            <person name="Tian L."/>
            <person name="Duan Y."/>
            <person name="Cai W."/>
            <person name="Li H."/>
            <person name="Song F."/>
        </authorList>
    </citation>
    <scope>NUCLEOTIDE SEQUENCE</scope>
    <source>
        <strain evidence="2">Cailab_2023a</strain>
    </source>
</reference>
<dbReference type="GO" id="GO:0008028">
    <property type="term" value="F:monocarboxylic acid transmembrane transporter activity"/>
    <property type="evidence" value="ECO:0007669"/>
    <property type="project" value="TreeGrafter"/>
</dbReference>
<evidence type="ECO:0000313" key="2">
    <source>
        <dbReference type="EMBL" id="KAL0276688.1"/>
    </source>
</evidence>
<dbReference type="PANTHER" id="PTHR11360:SF163">
    <property type="entry name" value="MONOCARBOXYLATE TRANSPORTER 9-LIKE PROTEIN"/>
    <property type="match status" value="1"/>
</dbReference>
<proteinExistence type="predicted"/>
<evidence type="ECO:0000256" key="1">
    <source>
        <dbReference type="SAM" id="Phobius"/>
    </source>
</evidence>
<evidence type="ECO:0008006" key="3">
    <source>
        <dbReference type="Google" id="ProtNLM"/>
    </source>
</evidence>